<gene>
    <name evidence="1" type="ORF">TRFO_14562</name>
</gene>
<reference evidence="1" key="1">
    <citation type="submission" date="2016-10" db="EMBL/GenBank/DDBJ databases">
        <authorList>
            <person name="Benchimol M."/>
            <person name="Almeida L.G."/>
            <person name="Vasconcelos A.T."/>
            <person name="Perreira-Neves A."/>
            <person name="Rosa I.A."/>
            <person name="Tasca T."/>
            <person name="Bogo M.R."/>
            <person name="de Souza W."/>
        </authorList>
    </citation>
    <scope>NUCLEOTIDE SEQUENCE [LARGE SCALE GENOMIC DNA]</scope>
    <source>
        <strain evidence="1">K</strain>
    </source>
</reference>
<dbReference type="EMBL" id="MLAK01000282">
    <property type="protein sequence ID" value="OHT15043.1"/>
    <property type="molecule type" value="Genomic_DNA"/>
</dbReference>
<sequence length="279" mass="32966">MNFLPLLIPALIEAVDNGIGLLQWTKDYMFQQEKSVKNIWYFYSYKFNMNEKKNSEPVSKIESKFAEMINLIESKTIQSIASKYHTDLVTNLYYIVNVINSNQPFESKEILLYSVGFSYDHESRFMTFYSFVFKPYIKKNKIEYTVERTFNHYQPLHLIDQFENVESFIISDLIDIRDGKIKTINEFRMIPGDKFPKENVIVRAMSSLLAPQCNGLKKFQDLFLPNMKTVCLEAVNNPVYNPEHEYSLDLLEHHFNEAIIRRTKRDNLVKECEQKFGKP</sequence>
<dbReference type="GeneID" id="94832594"/>
<name>A0A1J4KUT0_9EUKA</name>
<dbReference type="Proteomes" id="UP000179807">
    <property type="component" value="Unassembled WGS sequence"/>
</dbReference>
<dbReference type="VEuPathDB" id="TrichDB:TRFO_14562"/>
<comment type="caution">
    <text evidence="1">The sequence shown here is derived from an EMBL/GenBank/DDBJ whole genome shotgun (WGS) entry which is preliminary data.</text>
</comment>
<keyword evidence="2" id="KW-1185">Reference proteome</keyword>
<dbReference type="AlphaFoldDB" id="A0A1J4KUT0"/>
<organism evidence="1 2">
    <name type="scientific">Tritrichomonas foetus</name>
    <dbReference type="NCBI Taxonomy" id="1144522"/>
    <lineage>
        <taxon>Eukaryota</taxon>
        <taxon>Metamonada</taxon>
        <taxon>Parabasalia</taxon>
        <taxon>Tritrichomonadida</taxon>
        <taxon>Tritrichomonadidae</taxon>
        <taxon>Tritrichomonas</taxon>
    </lineage>
</organism>
<accession>A0A1J4KUT0</accession>
<evidence type="ECO:0000313" key="2">
    <source>
        <dbReference type="Proteomes" id="UP000179807"/>
    </source>
</evidence>
<evidence type="ECO:0000313" key="1">
    <source>
        <dbReference type="EMBL" id="OHT15043.1"/>
    </source>
</evidence>
<proteinExistence type="predicted"/>
<protein>
    <submittedName>
        <fullName evidence="1">Uncharacterized protein</fullName>
    </submittedName>
</protein>
<dbReference type="RefSeq" id="XP_068368179.1">
    <property type="nucleotide sequence ID" value="XM_068497890.1"/>
</dbReference>